<evidence type="ECO:0000313" key="4">
    <source>
        <dbReference type="WormBase" id="CBG03559"/>
    </source>
</evidence>
<dbReference type="AlphaFoldDB" id="A8WVC1"/>
<protein>
    <submittedName>
        <fullName evidence="2">Protein CBG03559</fullName>
    </submittedName>
</protein>
<dbReference type="InParanoid" id="A8WVC1"/>
<evidence type="ECO:0000256" key="1">
    <source>
        <dbReference type="SAM" id="MobiDB-lite"/>
    </source>
</evidence>
<dbReference type="PANTHER" id="PTHR21592">
    <property type="entry name" value="CHROMOSOME UNDETERMINED SCAFFOLD_25, WHOLE GENOME SHOTGUN SEQUENCE"/>
    <property type="match status" value="1"/>
</dbReference>
<evidence type="ECO:0000313" key="3">
    <source>
        <dbReference type="Proteomes" id="UP000008549"/>
    </source>
</evidence>
<evidence type="ECO:0000313" key="2">
    <source>
        <dbReference type="EMBL" id="CAP24432.1"/>
    </source>
</evidence>
<feature type="compositionally biased region" description="Polar residues" evidence="1">
    <location>
        <begin position="162"/>
        <end position="172"/>
    </location>
</feature>
<dbReference type="KEGG" id="cbr:CBG_03559"/>
<sequence length="277" mass="30799">MSTTLTQWLNGNCLVVGHPGQWPSGVWDSTTMQCQAQGCPNVKRSQCVESLESQQPNGGGEPGPVHGPGVEQWGSHTGAVFEDRPATSRNHRHAGASEERETPPPLGDTSPHRRTQNMAGNSRKSSRTKAKKKNSKHTRSSKNKRRSVKRSGTKSRTRNRTKTQTTSKSHTVTPEKSDERKRKEKGRANEFKEKEPDSEGRKTEERGGTESISKSKGNQVVQSSQIEQTKKIEVKNIEPDAEQVKRMLKKRSDPIRTARDVRKKHAAATTTTTTQDC</sequence>
<dbReference type="CTD" id="8589040"/>
<feature type="compositionally biased region" description="Basic residues" evidence="1">
    <location>
        <begin position="124"/>
        <end position="161"/>
    </location>
</feature>
<keyword evidence="3" id="KW-1185">Reference proteome</keyword>
<dbReference type="GeneID" id="8589040"/>
<organism evidence="2 3">
    <name type="scientific">Caenorhabditis briggsae</name>
    <dbReference type="NCBI Taxonomy" id="6238"/>
    <lineage>
        <taxon>Eukaryota</taxon>
        <taxon>Metazoa</taxon>
        <taxon>Ecdysozoa</taxon>
        <taxon>Nematoda</taxon>
        <taxon>Chromadorea</taxon>
        <taxon>Rhabditida</taxon>
        <taxon>Rhabditina</taxon>
        <taxon>Rhabditomorpha</taxon>
        <taxon>Rhabditoidea</taxon>
        <taxon>Rhabditidae</taxon>
        <taxon>Peloderinae</taxon>
        <taxon>Caenorhabditis</taxon>
    </lineage>
</organism>
<dbReference type="HOGENOM" id="CLU_1005544_0_0_1"/>
<feature type="region of interest" description="Disordered" evidence="1">
    <location>
        <begin position="247"/>
        <end position="277"/>
    </location>
</feature>
<feature type="region of interest" description="Disordered" evidence="1">
    <location>
        <begin position="50"/>
        <end position="232"/>
    </location>
</feature>
<dbReference type="Proteomes" id="UP000008549">
    <property type="component" value="Unassembled WGS sequence"/>
</dbReference>
<gene>
    <name evidence="2 4" type="ORF">CBG03559</name>
    <name evidence="2" type="ORF">CBG_03559</name>
</gene>
<dbReference type="PANTHER" id="PTHR21592:SF8">
    <property type="entry name" value="PROTEIN CBG17952"/>
    <property type="match status" value="1"/>
</dbReference>
<accession>A8WVC1</accession>
<reference evidence="2 3" key="1">
    <citation type="journal article" date="2003" name="PLoS Biol.">
        <title>The genome sequence of Caenorhabditis briggsae: a platform for comparative genomics.</title>
        <authorList>
            <person name="Stein L.D."/>
            <person name="Bao Z."/>
            <person name="Blasiar D."/>
            <person name="Blumenthal T."/>
            <person name="Brent M.R."/>
            <person name="Chen N."/>
            <person name="Chinwalla A."/>
            <person name="Clarke L."/>
            <person name="Clee C."/>
            <person name="Coghlan A."/>
            <person name="Coulson A."/>
            <person name="D'Eustachio P."/>
            <person name="Fitch D.H."/>
            <person name="Fulton L.A."/>
            <person name="Fulton R.E."/>
            <person name="Griffiths-Jones S."/>
            <person name="Harris T.W."/>
            <person name="Hillier L.W."/>
            <person name="Kamath R."/>
            <person name="Kuwabara P.E."/>
            <person name="Mardis E.R."/>
            <person name="Marra M.A."/>
            <person name="Miner T.L."/>
            <person name="Minx P."/>
            <person name="Mullikin J.C."/>
            <person name="Plumb R.W."/>
            <person name="Rogers J."/>
            <person name="Schein J.E."/>
            <person name="Sohrmann M."/>
            <person name="Spieth J."/>
            <person name="Stajich J.E."/>
            <person name="Wei C."/>
            <person name="Willey D."/>
            <person name="Wilson R.K."/>
            <person name="Durbin R."/>
            <person name="Waterston R.H."/>
        </authorList>
    </citation>
    <scope>NUCLEOTIDE SEQUENCE [LARGE SCALE GENOMIC DNA]</scope>
    <source>
        <strain evidence="2 3">AF16</strain>
    </source>
</reference>
<feature type="compositionally biased region" description="Basic and acidic residues" evidence="1">
    <location>
        <begin position="173"/>
        <end position="208"/>
    </location>
</feature>
<proteinExistence type="predicted"/>
<feature type="compositionally biased region" description="Basic and acidic residues" evidence="1">
    <location>
        <begin position="247"/>
        <end position="260"/>
    </location>
</feature>
<name>A8WVC1_CAEBR</name>
<dbReference type="WormBase" id="CBG03559">
    <property type="protein sequence ID" value="CBP49943"/>
    <property type="gene ID" value="WBGene00026401"/>
</dbReference>
<dbReference type="RefSeq" id="XP_002647041.1">
    <property type="nucleotide sequence ID" value="XM_002646995.1"/>
</dbReference>
<reference evidence="2 3" key="2">
    <citation type="journal article" date="2011" name="PLoS Genet.">
        <title>Caenorhabditis briggsae recombinant inbred line genotypes reveal inter-strain incompatibility and the evolution of recombination.</title>
        <authorList>
            <person name="Ross J.A."/>
            <person name="Koboldt D.C."/>
            <person name="Staisch J.E."/>
            <person name="Chamberlin H.M."/>
            <person name="Gupta B.P."/>
            <person name="Miller R.D."/>
            <person name="Baird S.E."/>
            <person name="Haag E.S."/>
        </authorList>
    </citation>
    <scope>NUCLEOTIDE SEQUENCE [LARGE SCALE GENOMIC DNA]</scope>
    <source>
        <strain evidence="2 3">AF16</strain>
    </source>
</reference>
<dbReference type="EMBL" id="HE601339">
    <property type="protein sequence ID" value="CAP24432.1"/>
    <property type="molecule type" value="Genomic_DNA"/>
</dbReference>
<feature type="compositionally biased region" description="Low complexity" evidence="1">
    <location>
        <begin position="267"/>
        <end position="277"/>
    </location>
</feature>
<feature type="compositionally biased region" description="Polar residues" evidence="1">
    <location>
        <begin position="211"/>
        <end position="227"/>
    </location>
</feature>